<keyword evidence="1" id="KW-0732">Signal</keyword>
<dbReference type="SUPFAM" id="SSF57501">
    <property type="entry name" value="Cystine-knot cytokines"/>
    <property type="match status" value="1"/>
</dbReference>
<dbReference type="Proteomes" id="UP000085678">
    <property type="component" value="Unplaced"/>
</dbReference>
<evidence type="ECO:0000313" key="3">
    <source>
        <dbReference type="RefSeq" id="XP_013403720.1"/>
    </source>
</evidence>
<reference evidence="3" key="1">
    <citation type="submission" date="2025-08" db="UniProtKB">
        <authorList>
            <consortium name="RefSeq"/>
        </authorList>
    </citation>
    <scope>IDENTIFICATION</scope>
    <source>
        <tissue evidence="3">Gonads</tissue>
    </source>
</reference>
<organism evidence="2 3">
    <name type="scientific">Lingula anatina</name>
    <name type="common">Brachiopod</name>
    <name type="synonym">Lingula unguis</name>
    <dbReference type="NCBI Taxonomy" id="7574"/>
    <lineage>
        <taxon>Eukaryota</taxon>
        <taxon>Metazoa</taxon>
        <taxon>Spiralia</taxon>
        <taxon>Lophotrochozoa</taxon>
        <taxon>Brachiopoda</taxon>
        <taxon>Linguliformea</taxon>
        <taxon>Lingulata</taxon>
        <taxon>Lingulida</taxon>
        <taxon>Linguloidea</taxon>
        <taxon>Lingulidae</taxon>
        <taxon>Lingula</taxon>
    </lineage>
</organism>
<dbReference type="AlphaFoldDB" id="A0A1S3IZU8"/>
<protein>
    <submittedName>
        <fullName evidence="3">Uncharacterized protein LOC106168987 isoform X2</fullName>
    </submittedName>
</protein>
<sequence>MDLDSVILLVIMKLCDCNGLFALSTSDDNYPMMNSALPSGSYASYSRYSPLSTRHLAGNNIAVTSFSYNDDDDSCPDRCTGCPTSCFKPEPNTSYEVYDVLYPGLFQSPAKLDQIDMKTFGRKLSKKTGLKSNFTIFKKQAPIYKQKNSVVFSKRRERDAEDDNDAVSNRGTVGSDSSLLVDGDICCPAELTRFQPMEPIKDINGEMYLVVQLDRVNKYQSVTVSECKFNGIMEYCPGQCVTTMGVFTLLAFCKPENSCRNKVDSSVSFEQFELPTGCICKNFNG</sequence>
<keyword evidence="2" id="KW-1185">Reference proteome</keyword>
<accession>A0A1S3IZU8</accession>
<dbReference type="RefSeq" id="XP_013403720.1">
    <property type="nucleotide sequence ID" value="XM_013548266.1"/>
</dbReference>
<dbReference type="InterPro" id="IPR029034">
    <property type="entry name" value="Cystine-knot_cytokine"/>
</dbReference>
<name>A0A1S3IZU8_LINAN</name>
<evidence type="ECO:0000313" key="2">
    <source>
        <dbReference type="Proteomes" id="UP000085678"/>
    </source>
</evidence>
<feature type="signal peptide" evidence="1">
    <location>
        <begin position="1"/>
        <end position="17"/>
    </location>
</feature>
<gene>
    <name evidence="3" type="primary">LOC106168987</name>
</gene>
<feature type="chain" id="PRO_5010226382" evidence="1">
    <location>
        <begin position="18"/>
        <end position="285"/>
    </location>
</feature>
<evidence type="ECO:0000256" key="1">
    <source>
        <dbReference type="SAM" id="SignalP"/>
    </source>
</evidence>
<proteinExistence type="predicted"/>
<dbReference type="GeneID" id="106168987"/>